<dbReference type="FunFam" id="2.160.10.10:FF:000025">
    <property type="entry name" value="Hexapeptide-repeat containing-acetyltransferase"/>
    <property type="match status" value="1"/>
</dbReference>
<reference evidence="9 10" key="1">
    <citation type="submission" date="2020-08" db="EMBL/GenBank/DDBJ databases">
        <title>Genomic Encyclopedia of Type Strains, Phase IV (KMG-IV): sequencing the most valuable type-strain genomes for metagenomic binning, comparative biology and taxonomic classification.</title>
        <authorList>
            <person name="Goeker M."/>
        </authorList>
    </citation>
    <scope>NUCLEOTIDE SEQUENCE [LARGE SCALE GENOMIC DNA]</scope>
    <source>
        <strain evidence="9 10">DSM 26189</strain>
    </source>
</reference>
<dbReference type="PROSITE" id="PS00101">
    <property type="entry name" value="HEXAPEP_TRANSFERASES"/>
    <property type="match status" value="1"/>
</dbReference>
<dbReference type="CDD" id="cd03357">
    <property type="entry name" value="LbH_MAT_GAT"/>
    <property type="match status" value="1"/>
</dbReference>
<keyword evidence="4" id="KW-0677">Repeat</keyword>
<dbReference type="InterPro" id="IPR018357">
    <property type="entry name" value="Hexapep_transf_CS"/>
</dbReference>
<evidence type="ECO:0000256" key="7">
    <source>
        <dbReference type="ARBA" id="ARBA00067695"/>
    </source>
</evidence>
<dbReference type="Gene3D" id="2.160.10.10">
    <property type="entry name" value="Hexapeptide repeat proteins"/>
    <property type="match status" value="1"/>
</dbReference>
<dbReference type="Pfam" id="PF00132">
    <property type="entry name" value="Hexapep"/>
    <property type="match status" value="1"/>
</dbReference>
<keyword evidence="10" id="KW-1185">Reference proteome</keyword>
<evidence type="ECO:0000256" key="6">
    <source>
        <dbReference type="ARBA" id="ARBA00055587"/>
    </source>
</evidence>
<comment type="similarity">
    <text evidence="1">Belongs to the transferase hexapeptide repeat family.</text>
</comment>
<keyword evidence="3 9" id="KW-0808">Transferase</keyword>
<proteinExistence type="inferred from homology"/>
<evidence type="ECO:0000256" key="4">
    <source>
        <dbReference type="ARBA" id="ARBA00022737"/>
    </source>
</evidence>
<dbReference type="RefSeq" id="WP_188069961.1">
    <property type="nucleotide sequence ID" value="NZ_BSPS01000067.1"/>
</dbReference>
<dbReference type="PANTHER" id="PTHR23416">
    <property type="entry name" value="SIALIC ACID SYNTHASE-RELATED"/>
    <property type="match status" value="1"/>
</dbReference>
<keyword evidence="5 9" id="KW-0012">Acyltransferase</keyword>
<feature type="domain" description="Maltose/galactoside acetyltransferase" evidence="8">
    <location>
        <begin position="7"/>
        <end position="61"/>
    </location>
</feature>
<comment type="function">
    <text evidence="6">Acetyltransferase implicated in the O-acetylation of Nod factors.</text>
</comment>
<organism evidence="9 10">
    <name type="scientific">Sphingobium jiangsuense</name>
    <dbReference type="NCBI Taxonomy" id="870476"/>
    <lineage>
        <taxon>Bacteria</taxon>
        <taxon>Pseudomonadati</taxon>
        <taxon>Pseudomonadota</taxon>
        <taxon>Alphaproteobacteria</taxon>
        <taxon>Sphingomonadales</taxon>
        <taxon>Sphingomonadaceae</taxon>
        <taxon>Sphingobium</taxon>
    </lineage>
</organism>
<dbReference type="InterPro" id="IPR051159">
    <property type="entry name" value="Hexapeptide_acetyltransf"/>
</dbReference>
<dbReference type="PANTHER" id="PTHR23416:SF23">
    <property type="entry name" value="ACETYLTRANSFERASE C18B11.09C-RELATED"/>
    <property type="match status" value="1"/>
</dbReference>
<evidence type="ECO:0000256" key="3">
    <source>
        <dbReference type="ARBA" id="ARBA00022679"/>
    </source>
</evidence>
<dbReference type="SUPFAM" id="SSF51161">
    <property type="entry name" value="Trimeric LpxA-like enzymes"/>
    <property type="match status" value="1"/>
</dbReference>
<evidence type="ECO:0000313" key="10">
    <source>
        <dbReference type="Proteomes" id="UP000571950"/>
    </source>
</evidence>
<dbReference type="EMBL" id="JACIDT010000001">
    <property type="protein sequence ID" value="MBB3924376.1"/>
    <property type="molecule type" value="Genomic_DNA"/>
</dbReference>
<gene>
    <name evidence="9" type="ORF">GGR43_000070</name>
</gene>
<dbReference type="GO" id="GO:0008374">
    <property type="term" value="F:O-acyltransferase activity"/>
    <property type="evidence" value="ECO:0007669"/>
    <property type="project" value="TreeGrafter"/>
</dbReference>
<dbReference type="SMART" id="SM01266">
    <property type="entry name" value="Mac"/>
    <property type="match status" value="1"/>
</dbReference>
<dbReference type="GO" id="GO:0016407">
    <property type="term" value="F:acetyltransferase activity"/>
    <property type="evidence" value="ECO:0007669"/>
    <property type="project" value="InterPro"/>
</dbReference>
<name>A0A7W6BCK1_9SPHN</name>
<evidence type="ECO:0000256" key="5">
    <source>
        <dbReference type="ARBA" id="ARBA00023315"/>
    </source>
</evidence>
<dbReference type="InterPro" id="IPR001451">
    <property type="entry name" value="Hexapep"/>
</dbReference>
<protein>
    <recommendedName>
        <fullName evidence="7">Nodulation protein L</fullName>
    </recommendedName>
</protein>
<accession>A0A7W6BCK1</accession>
<evidence type="ECO:0000259" key="8">
    <source>
        <dbReference type="SMART" id="SM01266"/>
    </source>
</evidence>
<dbReference type="AlphaFoldDB" id="A0A7W6BCK1"/>
<evidence type="ECO:0000256" key="1">
    <source>
        <dbReference type="ARBA" id="ARBA00007274"/>
    </source>
</evidence>
<sequence>MSERTQKQRMLAGEPYHAGDPEIVADQQAAALWMARYNAASTLPPAQREALLRERLGSVGMGSVIRPPFHCDYGYNIRLGSGAFLNFNCVILDVVEVAIGDGTQIGPGVQILTADHPRDAATRATGLEWGRPIHIGRNVWIGGGAIILPGVTIGDDATIGAGSVVTRDVPAGATAMGNPARVR</sequence>
<dbReference type="InterPro" id="IPR024688">
    <property type="entry name" value="Mac_dom"/>
</dbReference>
<evidence type="ECO:0000256" key="2">
    <source>
        <dbReference type="ARBA" id="ARBA00022458"/>
    </source>
</evidence>
<comment type="caution">
    <text evidence="9">The sequence shown here is derived from an EMBL/GenBank/DDBJ whole genome shotgun (WGS) entry which is preliminary data.</text>
</comment>
<dbReference type="Proteomes" id="UP000571950">
    <property type="component" value="Unassembled WGS sequence"/>
</dbReference>
<keyword evidence="2" id="KW-0536">Nodulation</keyword>
<evidence type="ECO:0000313" key="9">
    <source>
        <dbReference type="EMBL" id="MBB3924376.1"/>
    </source>
</evidence>
<dbReference type="Pfam" id="PF12464">
    <property type="entry name" value="Mac"/>
    <property type="match status" value="1"/>
</dbReference>
<dbReference type="InterPro" id="IPR011004">
    <property type="entry name" value="Trimer_LpxA-like_sf"/>
</dbReference>
<dbReference type="GO" id="GO:0005829">
    <property type="term" value="C:cytosol"/>
    <property type="evidence" value="ECO:0007669"/>
    <property type="project" value="TreeGrafter"/>
</dbReference>